<proteinExistence type="predicted"/>
<keyword evidence="13" id="KW-1185">Reference proteome</keyword>
<keyword evidence="7 10" id="KW-1133">Transmembrane helix</keyword>
<dbReference type="SMART" id="SM00382">
    <property type="entry name" value="AAA"/>
    <property type="match status" value="1"/>
</dbReference>
<dbReference type="InterPro" id="IPR003593">
    <property type="entry name" value="AAA+_ATPase"/>
</dbReference>
<dbReference type="PANTHER" id="PTHR45772:SF7">
    <property type="entry name" value="AMINO ACID ABC TRANSPORTER ATP-BINDING PROTEIN"/>
    <property type="match status" value="1"/>
</dbReference>
<feature type="transmembrane region" description="Helical" evidence="10">
    <location>
        <begin position="516"/>
        <end position="533"/>
    </location>
</feature>
<evidence type="ECO:0000256" key="7">
    <source>
        <dbReference type="ARBA" id="ARBA00022989"/>
    </source>
</evidence>
<keyword evidence="5" id="KW-0547">Nucleotide-binding</keyword>
<feature type="region of interest" description="Disordered" evidence="9">
    <location>
        <begin position="756"/>
        <end position="811"/>
    </location>
</feature>
<evidence type="ECO:0000256" key="10">
    <source>
        <dbReference type="SAM" id="Phobius"/>
    </source>
</evidence>
<organism evidence="12 13">
    <name type="scientific">Dactylosporangium cerinum</name>
    <dbReference type="NCBI Taxonomy" id="1434730"/>
    <lineage>
        <taxon>Bacteria</taxon>
        <taxon>Bacillati</taxon>
        <taxon>Actinomycetota</taxon>
        <taxon>Actinomycetes</taxon>
        <taxon>Micromonosporales</taxon>
        <taxon>Micromonosporaceae</taxon>
        <taxon>Dactylosporangium</taxon>
    </lineage>
</organism>
<comment type="subcellular location">
    <subcellularLocation>
        <location evidence="1">Cell membrane</location>
        <topology evidence="1">Multi-pass membrane protein</topology>
    </subcellularLocation>
</comment>
<feature type="transmembrane region" description="Helical" evidence="10">
    <location>
        <begin position="262"/>
        <end position="286"/>
    </location>
</feature>
<evidence type="ECO:0000256" key="4">
    <source>
        <dbReference type="ARBA" id="ARBA00022692"/>
    </source>
</evidence>
<protein>
    <submittedName>
        <fullName evidence="12">ATP-binding cassette domain-containing protein</fullName>
    </submittedName>
</protein>
<dbReference type="InterPro" id="IPR003439">
    <property type="entry name" value="ABC_transporter-like_ATP-bd"/>
</dbReference>
<feature type="transmembrane region" description="Helical" evidence="10">
    <location>
        <begin position="41"/>
        <end position="60"/>
    </location>
</feature>
<gene>
    <name evidence="12" type="ORF">ACFPIJ_25305</name>
</gene>
<evidence type="ECO:0000256" key="9">
    <source>
        <dbReference type="SAM" id="MobiDB-lite"/>
    </source>
</evidence>
<dbReference type="PANTHER" id="PTHR45772">
    <property type="entry name" value="CONSERVED COMPONENT OF ABC TRANSPORTER FOR NATURAL AMINO ACIDS-RELATED"/>
    <property type="match status" value="1"/>
</dbReference>
<dbReference type="Proteomes" id="UP001595912">
    <property type="component" value="Unassembled WGS sequence"/>
</dbReference>
<evidence type="ECO:0000256" key="1">
    <source>
        <dbReference type="ARBA" id="ARBA00004651"/>
    </source>
</evidence>
<dbReference type="Pfam" id="PF00005">
    <property type="entry name" value="ABC_tran"/>
    <property type="match status" value="1"/>
</dbReference>
<dbReference type="EMBL" id="JBHSIU010000030">
    <property type="protein sequence ID" value="MFC5001144.1"/>
    <property type="molecule type" value="Genomic_DNA"/>
</dbReference>
<keyword evidence="8 10" id="KW-0472">Membrane</keyword>
<feature type="transmembrane region" description="Helical" evidence="10">
    <location>
        <begin position="467"/>
        <end position="485"/>
    </location>
</feature>
<dbReference type="InterPro" id="IPR001851">
    <property type="entry name" value="ABC_transp_permease"/>
</dbReference>
<feature type="transmembrane region" description="Helical" evidence="10">
    <location>
        <begin position="318"/>
        <end position="337"/>
    </location>
</feature>
<evidence type="ECO:0000313" key="13">
    <source>
        <dbReference type="Proteomes" id="UP001595912"/>
    </source>
</evidence>
<dbReference type="Gene3D" id="3.40.50.300">
    <property type="entry name" value="P-loop containing nucleotide triphosphate hydrolases"/>
    <property type="match status" value="1"/>
</dbReference>
<evidence type="ECO:0000256" key="3">
    <source>
        <dbReference type="ARBA" id="ARBA00022475"/>
    </source>
</evidence>
<evidence type="ECO:0000259" key="11">
    <source>
        <dbReference type="PROSITE" id="PS50893"/>
    </source>
</evidence>
<dbReference type="PROSITE" id="PS50893">
    <property type="entry name" value="ABC_TRANSPORTER_2"/>
    <property type="match status" value="1"/>
</dbReference>
<feature type="transmembrane region" description="Helical" evidence="10">
    <location>
        <begin position="144"/>
        <end position="166"/>
    </location>
</feature>
<feature type="domain" description="ABC transporter" evidence="11">
    <location>
        <begin position="820"/>
        <end position="1065"/>
    </location>
</feature>
<feature type="transmembrane region" description="Helical" evidence="10">
    <location>
        <begin position="393"/>
        <end position="413"/>
    </location>
</feature>
<feature type="transmembrane region" description="Helical" evidence="10">
    <location>
        <begin position="66"/>
        <end position="86"/>
    </location>
</feature>
<keyword evidence="2" id="KW-0813">Transport</keyword>
<evidence type="ECO:0000256" key="5">
    <source>
        <dbReference type="ARBA" id="ARBA00022741"/>
    </source>
</evidence>
<feature type="transmembrane region" description="Helical" evidence="10">
    <location>
        <begin position="12"/>
        <end position="34"/>
    </location>
</feature>
<dbReference type="GO" id="GO:0005524">
    <property type="term" value="F:ATP binding"/>
    <property type="evidence" value="ECO:0007669"/>
    <property type="project" value="UniProtKB-KW"/>
</dbReference>
<dbReference type="Pfam" id="PF12399">
    <property type="entry name" value="BCA_ABC_TP_C"/>
    <property type="match status" value="1"/>
</dbReference>
<comment type="caution">
    <text evidence="12">The sequence shown here is derived from an EMBL/GenBank/DDBJ whole genome shotgun (WGS) entry which is preliminary data.</text>
</comment>
<evidence type="ECO:0000256" key="2">
    <source>
        <dbReference type="ARBA" id="ARBA00022448"/>
    </source>
</evidence>
<feature type="transmembrane region" description="Helical" evidence="10">
    <location>
        <begin position="343"/>
        <end position="361"/>
    </location>
</feature>
<keyword evidence="6 12" id="KW-0067">ATP-binding</keyword>
<dbReference type="RefSeq" id="WP_380117863.1">
    <property type="nucleotide sequence ID" value="NZ_JBHSIU010000030.1"/>
</dbReference>
<sequence>MSVLGYDFGPDRILLGLFTGLTYALLAVGLVLVYRSSRFVNFAHGSIGVFGAAVLGRLVAGEGLPYWVAFPAAMAVAAGVAAAVEAGVVRRLRHRSRVIGMIATLGLSQFILVVSLLVNRQGVSGATFPRPPGLPSFTVGRTPVGPAFTAMLILTPLLLVALALFLKQSRHGLAIRAAADQPSAALLDGVAAPRMATVAWAIAGGIAAFSAILVTPTQGAQSIETLGPDLLLKGLAGAVIARLSSIPVAFAASLGIGVLEQILLSGSSGAGVVQVVLGATILIALLRQPRLGRRDTDDGGWARSGAGALSGPWPVRHLGRLTAGVGFLLAAALAYLVDNQTASALTTVAGFTLVALSVLVVTGVAGELSLGQFAFAGIGGAVSVRVAAHTGNFFVGVVAGCAAAALAAAAVGVPALRLRGLALAVTTLAFALATSTFLLRRDWLLGSGVATPKPRWAGYTLEVAKDYYLFALLMLGLGLWLTANLRRGAFGRLLTALRDNEEAARALTVSAPLRKLQAYAVAGALAGLGGAVIGHGQTQLTVNSFPAGASVDVVAVTVVGGIGLLGGPLLGALVIVGIPAFVDLGIAGQAALTLAWLLVVVLLPGGLGGLVVRARDLLVARWTRPPAATAAPPPGDPAADGPPGAATVDGVFGKAVVDGPPGAAAGGGLGDAGGDGLAGSAAVAGRLGDAVAEGVFGKAMVDGPPGAAAGDGLAGAVAVDGRLGDAVVDGVFGKAVADGPPGAAVADGPPGGAAGDGLAGGAAAKAARPRTTAGGPARRTAVDGIPSQRVGEGVTGRHAAPTLPARTGPVRAPAPGEPLLVVRDIARSFGGVTAVAGVRLDVEAGEVLGIIGPNGAGKTTLFEIIAGFVPPDAGTVTFAGRDVTRATPERRAKLGLVRSFQDARLFATMTVLETVMTAGERTAPSGLLASALGAPLAERRKAGRAHELIDLMGLSTVAGSLVGALSTGTRRMVEITCLLALEPALLLLDEPSSGVSQADGAALGDLLLRVHRELGTTLLVIEHDLPLLSRLATRMVAMESGRIIADGTPDDVRAHPAVVRSYLGTDLAAVNRSGATT</sequence>
<evidence type="ECO:0000313" key="12">
    <source>
        <dbReference type="EMBL" id="MFC5001144.1"/>
    </source>
</evidence>
<dbReference type="InterPro" id="IPR027417">
    <property type="entry name" value="P-loop_NTPase"/>
</dbReference>
<feature type="transmembrane region" description="Helical" evidence="10">
    <location>
        <begin position="553"/>
        <end position="578"/>
    </location>
</feature>
<feature type="transmembrane region" description="Helical" evidence="10">
    <location>
        <begin position="98"/>
        <end position="118"/>
    </location>
</feature>
<keyword evidence="3" id="KW-1003">Cell membrane</keyword>
<dbReference type="CDD" id="cd06582">
    <property type="entry name" value="TM_PBP1_LivH_like"/>
    <property type="match status" value="1"/>
</dbReference>
<feature type="compositionally biased region" description="Low complexity" evidence="9">
    <location>
        <begin position="761"/>
        <end position="775"/>
    </location>
</feature>
<evidence type="ECO:0000256" key="6">
    <source>
        <dbReference type="ARBA" id="ARBA00022840"/>
    </source>
</evidence>
<reference evidence="13" key="1">
    <citation type="journal article" date="2019" name="Int. J. Syst. Evol. Microbiol.">
        <title>The Global Catalogue of Microorganisms (GCM) 10K type strain sequencing project: providing services to taxonomists for standard genome sequencing and annotation.</title>
        <authorList>
            <consortium name="The Broad Institute Genomics Platform"/>
            <consortium name="The Broad Institute Genome Sequencing Center for Infectious Disease"/>
            <person name="Wu L."/>
            <person name="Ma J."/>
        </authorList>
    </citation>
    <scope>NUCLEOTIDE SEQUENCE [LARGE SCALE GENOMIC DNA]</scope>
    <source>
        <strain evidence="13">CGMCC 4.7152</strain>
    </source>
</reference>
<dbReference type="InterPro" id="IPR051120">
    <property type="entry name" value="ABC_AA/LPS_Transport"/>
</dbReference>
<feature type="transmembrane region" description="Helical" evidence="10">
    <location>
        <begin position="590"/>
        <end position="612"/>
    </location>
</feature>
<keyword evidence="4 10" id="KW-0812">Transmembrane</keyword>
<evidence type="ECO:0000256" key="8">
    <source>
        <dbReference type="ARBA" id="ARBA00023136"/>
    </source>
</evidence>
<name>A0ABV9VYD3_9ACTN</name>
<feature type="transmembrane region" description="Helical" evidence="10">
    <location>
        <begin position="235"/>
        <end position="256"/>
    </location>
</feature>
<dbReference type="Pfam" id="PF02653">
    <property type="entry name" value="BPD_transp_2"/>
    <property type="match status" value="2"/>
</dbReference>
<dbReference type="InterPro" id="IPR032823">
    <property type="entry name" value="BCA_ABC_TP_C"/>
</dbReference>
<feature type="transmembrane region" description="Helical" evidence="10">
    <location>
        <begin position="420"/>
        <end position="439"/>
    </location>
</feature>
<dbReference type="SUPFAM" id="SSF52540">
    <property type="entry name" value="P-loop containing nucleoside triphosphate hydrolases"/>
    <property type="match status" value="1"/>
</dbReference>
<accession>A0ABV9VYD3</accession>